<keyword evidence="3" id="KW-0865">Zymogen</keyword>
<dbReference type="Gene3D" id="2.30.120.10">
    <property type="match status" value="1"/>
</dbReference>
<evidence type="ECO:0000256" key="5">
    <source>
        <dbReference type="PIRSR" id="PIRSR001227-2"/>
    </source>
</evidence>
<feature type="active site" description="Nucleophile" evidence="4">
    <location>
        <position position="214"/>
    </location>
</feature>
<dbReference type="InterPro" id="IPR043147">
    <property type="entry name" value="Penicillin_amidase_A-knob"/>
</dbReference>
<dbReference type="InterPro" id="IPR002692">
    <property type="entry name" value="S45"/>
</dbReference>
<dbReference type="PANTHER" id="PTHR34218:SF4">
    <property type="entry name" value="ACYL-HOMOSERINE LACTONE ACYLASE QUIP"/>
    <property type="match status" value="1"/>
</dbReference>
<accession>A0AA97CWC2</accession>
<sequence length="755" mass="81270">MSTVLRDAHGIPHIRAASAREAIFTQGYTTGVDRAWQVEFLRLRAEGRTAEVFGAAGVGWDEFARRAQIDRAARRIHDASSDRTRLLLQAYADGVNRSHPDANAVELAEFDHEPAAWNPWTPIAIFIVQHLMFGRFATKLWRLHARRVLGPDSLALLNTEAGEPSHDRVPAMPSEEFMEDLLRHVPLTTPESDVRLPDAPAPDVPVLGDAISGSNAWGVAATGTETGAPLIAGDPHRFIEIPGVYQQYHLACDDFDVVGLAFAGVPGLPHFAHASSVAWGITNAMADYQDVYVEKLRRVDDSIIATTSDGDTPCDAWIEQIRVRGGEPVDVEIVTTGNGSVIVGGADDPWAMSLRTPMLADATSTFDAVLDLLFASSIDDVEQALTSWVEPPNRIVVGDSSGGLRHHTVGRYPVRADENYWLPVPGWDERYAWQGYADTSLSGYDADVATHAVIANQRIADCPPMQPVTTECAPDARARRIDDLLSGDVPVSADGCADIHRDVANGHVRGLIDLVSGLPGLRDEAFELQSRLVGWDGAMHPDSVDAYLFAEFRSRLVTAITADAALAPLSEPNGFPQWMTPYFVAGTRIAAGLDAAIAGAPRIGLDVPAIAARVLEALAVDTGVDPGGTATTWGDVHVLAPFHGMDFAGVTASYPELSALIRPEQVRLGGDAECVLANASAVGFSHICRLGSVARYVWDLADRDASRWIVPLGVSGDPSSDHFQDQTRSWARGDLIGVVSDWDVLARTAAAEETL</sequence>
<dbReference type="AlphaFoldDB" id="A0AA97CWC2"/>
<dbReference type="RefSeq" id="WP_420038822.1">
    <property type="nucleotide sequence ID" value="NZ_CP128986.1"/>
</dbReference>
<comment type="cofactor">
    <cofactor evidence="5">
        <name>Ca(2+)</name>
        <dbReference type="ChEBI" id="CHEBI:29108"/>
    </cofactor>
    <text evidence="5">Binds 1 Ca(2+) ion per dimer.</text>
</comment>
<evidence type="ECO:0000256" key="1">
    <source>
        <dbReference type="ARBA" id="ARBA00006586"/>
    </source>
</evidence>
<evidence type="ECO:0000256" key="3">
    <source>
        <dbReference type="ARBA" id="ARBA00023145"/>
    </source>
</evidence>
<dbReference type="GO" id="GO:0046872">
    <property type="term" value="F:metal ion binding"/>
    <property type="evidence" value="ECO:0007669"/>
    <property type="project" value="UniProtKB-KW"/>
</dbReference>
<dbReference type="EC" id="3.5.1.11" evidence="6"/>
<reference evidence="6" key="1">
    <citation type="submission" date="2023-06" db="EMBL/GenBank/DDBJ databases">
        <title>Gordonia sp. nov. and Pseudochrobactrum sp. nov., two species isolated from the burying beetle Nicrophorus vespilloides.</title>
        <authorList>
            <person name="Poehlein A."/>
            <person name="Guzman J."/>
            <person name="Daniel R."/>
            <person name="Vilcinskas A."/>
        </authorList>
    </citation>
    <scope>NUCLEOTIDE SEQUENCE</scope>
    <source>
        <strain evidence="6">MP11Mi</strain>
    </source>
</reference>
<dbReference type="Gene3D" id="1.10.1400.10">
    <property type="match status" value="1"/>
</dbReference>
<evidence type="ECO:0000256" key="2">
    <source>
        <dbReference type="ARBA" id="ARBA00022801"/>
    </source>
</evidence>
<comment type="similarity">
    <text evidence="1">Belongs to the peptidase S45 family.</text>
</comment>
<feature type="binding site" evidence="5">
    <location>
        <position position="290"/>
    </location>
    <ligand>
        <name>Ca(2+)</name>
        <dbReference type="ChEBI" id="CHEBI:29108"/>
    </ligand>
</feature>
<dbReference type="InterPro" id="IPR029055">
    <property type="entry name" value="Ntn_hydrolases_N"/>
</dbReference>
<dbReference type="GO" id="GO:0017000">
    <property type="term" value="P:antibiotic biosynthetic process"/>
    <property type="evidence" value="ECO:0007669"/>
    <property type="project" value="InterPro"/>
</dbReference>
<dbReference type="Gene3D" id="3.60.20.10">
    <property type="entry name" value="Glutamine Phosphoribosylpyrophosphate, subunit 1, domain 1"/>
    <property type="match status" value="1"/>
</dbReference>
<name>A0AA97CWC2_9ACTN</name>
<dbReference type="PANTHER" id="PTHR34218">
    <property type="entry name" value="PEPTIDASE S45 PENICILLIN AMIDASE"/>
    <property type="match status" value="1"/>
</dbReference>
<gene>
    <name evidence="6" type="primary">acyII</name>
    <name evidence="6" type="ORF">MP11Mi_20600</name>
</gene>
<keyword evidence="5" id="KW-0479">Metal-binding</keyword>
<keyword evidence="5" id="KW-0106">Calcium</keyword>
<organism evidence="6">
    <name type="scientific">Gordonia sp. MP11Mi</name>
    <dbReference type="NCBI Taxonomy" id="3022769"/>
    <lineage>
        <taxon>Bacteria</taxon>
        <taxon>Bacillati</taxon>
        <taxon>Actinomycetota</taxon>
        <taxon>Actinomycetes</taxon>
        <taxon>Mycobacteriales</taxon>
        <taxon>Gordoniaceae</taxon>
        <taxon>Gordonia</taxon>
    </lineage>
</organism>
<dbReference type="Pfam" id="PF01804">
    <property type="entry name" value="Penicil_amidase"/>
    <property type="match status" value="1"/>
</dbReference>
<dbReference type="Gene3D" id="1.10.439.10">
    <property type="entry name" value="Penicillin Amidohydrolase, domain 1"/>
    <property type="match status" value="1"/>
</dbReference>
<dbReference type="SUPFAM" id="SSF56235">
    <property type="entry name" value="N-terminal nucleophile aminohydrolases (Ntn hydrolases)"/>
    <property type="match status" value="1"/>
</dbReference>
<protein>
    <submittedName>
        <fullName evidence="6">Penicillin acylase 2 proenzyme</fullName>
        <ecNumber evidence="6">3.5.1.11</ecNumber>
    </submittedName>
</protein>
<dbReference type="InterPro" id="IPR043146">
    <property type="entry name" value="Penicillin_amidase_N_B-knob"/>
</dbReference>
<evidence type="ECO:0000256" key="4">
    <source>
        <dbReference type="PIRSR" id="PIRSR001227-1"/>
    </source>
</evidence>
<feature type="binding site" evidence="5">
    <location>
        <position position="287"/>
    </location>
    <ligand>
        <name>Ca(2+)</name>
        <dbReference type="ChEBI" id="CHEBI:29108"/>
    </ligand>
</feature>
<proteinExistence type="inferred from homology"/>
<dbReference type="GO" id="GO:0008953">
    <property type="term" value="F:penicillin amidase activity"/>
    <property type="evidence" value="ECO:0007669"/>
    <property type="project" value="UniProtKB-EC"/>
</dbReference>
<dbReference type="InterPro" id="IPR023343">
    <property type="entry name" value="Penicillin_amidase_dom1"/>
</dbReference>
<keyword evidence="2 6" id="KW-0378">Hydrolase</keyword>
<dbReference type="EMBL" id="CP128986">
    <property type="protein sequence ID" value="WOC12964.1"/>
    <property type="molecule type" value="Genomic_DNA"/>
</dbReference>
<dbReference type="PIRSF" id="PIRSF001227">
    <property type="entry name" value="Pen_acylase"/>
    <property type="match status" value="1"/>
</dbReference>
<evidence type="ECO:0000313" key="6">
    <source>
        <dbReference type="EMBL" id="WOC12964.1"/>
    </source>
</evidence>
<dbReference type="InterPro" id="IPR014395">
    <property type="entry name" value="Pen/GL7ACA/AHL_acylase"/>
</dbReference>